<protein>
    <submittedName>
        <fullName evidence="1">Uncharacterized protein</fullName>
    </submittedName>
</protein>
<sequence length="236" mass="28259">MSVLFEENKVSVFSAECSLTYSSFIYCIMLNRMAWGYSALELSFLLGQDDDFVANLERFKRFDLGIELYQQLRKVFHHASFIQPQHHGEKELRHEMHIWKAGETIFYRMECYKSEFESITLFQVSEEDPEVGKYRYKNSVQRYRRQSQQALHTMLLEGFFDKPIEAQQLYRHLDYMAENQIDPIYFKNELEKLVDRKGKAPLKRTKRRSYSYRYVLHPGVDLADAVDFVHQKFDNV</sequence>
<name>A0ABV7JD50_9SPHI</name>
<proteinExistence type="predicted"/>
<dbReference type="EMBL" id="JBHRTA010000003">
    <property type="protein sequence ID" value="MFC3196040.1"/>
    <property type="molecule type" value="Genomic_DNA"/>
</dbReference>
<organism evidence="1 2">
    <name type="scientific">Parapedobacter deserti</name>
    <dbReference type="NCBI Taxonomy" id="1912957"/>
    <lineage>
        <taxon>Bacteria</taxon>
        <taxon>Pseudomonadati</taxon>
        <taxon>Bacteroidota</taxon>
        <taxon>Sphingobacteriia</taxon>
        <taxon>Sphingobacteriales</taxon>
        <taxon>Sphingobacteriaceae</taxon>
        <taxon>Parapedobacter</taxon>
    </lineage>
</organism>
<dbReference type="RefSeq" id="WP_379018360.1">
    <property type="nucleotide sequence ID" value="NZ_JBHRTA010000003.1"/>
</dbReference>
<evidence type="ECO:0000313" key="2">
    <source>
        <dbReference type="Proteomes" id="UP001595526"/>
    </source>
</evidence>
<keyword evidence="2" id="KW-1185">Reference proteome</keyword>
<gene>
    <name evidence="1" type="ORF">ACFOET_00305</name>
</gene>
<comment type="caution">
    <text evidence="1">The sequence shown here is derived from an EMBL/GenBank/DDBJ whole genome shotgun (WGS) entry which is preliminary data.</text>
</comment>
<accession>A0ABV7JD50</accession>
<reference evidence="2" key="1">
    <citation type="journal article" date="2019" name="Int. J. Syst. Evol. Microbiol.">
        <title>The Global Catalogue of Microorganisms (GCM) 10K type strain sequencing project: providing services to taxonomists for standard genome sequencing and annotation.</title>
        <authorList>
            <consortium name="The Broad Institute Genomics Platform"/>
            <consortium name="The Broad Institute Genome Sequencing Center for Infectious Disease"/>
            <person name="Wu L."/>
            <person name="Ma J."/>
        </authorList>
    </citation>
    <scope>NUCLEOTIDE SEQUENCE [LARGE SCALE GENOMIC DNA]</scope>
    <source>
        <strain evidence="2">KCTC 52416</strain>
    </source>
</reference>
<dbReference type="Proteomes" id="UP001595526">
    <property type="component" value="Unassembled WGS sequence"/>
</dbReference>
<evidence type="ECO:0000313" key="1">
    <source>
        <dbReference type="EMBL" id="MFC3196040.1"/>
    </source>
</evidence>